<dbReference type="PANTHER" id="PTHR43210">
    <property type="entry name" value="DETHIOBIOTIN SYNTHETASE"/>
    <property type="match status" value="1"/>
</dbReference>
<keyword evidence="2 9" id="KW-0436">Ligase</keyword>
<evidence type="ECO:0000256" key="8">
    <source>
        <dbReference type="ARBA" id="ARBA00047386"/>
    </source>
</evidence>
<feature type="binding site" evidence="9">
    <location>
        <position position="17"/>
    </location>
    <ligand>
        <name>Mg(2+)</name>
        <dbReference type="ChEBI" id="CHEBI:18420"/>
    </ligand>
</feature>
<dbReference type="PANTHER" id="PTHR43210:SF2">
    <property type="entry name" value="ATP-DEPENDENT DETHIOBIOTIN SYNTHETASE BIOD 2"/>
    <property type="match status" value="1"/>
</dbReference>
<comment type="catalytic activity">
    <reaction evidence="9">
        <text>(7R,8S)-7,8-diammoniononanoate + CO2 + ATP = (4R,5S)-dethiobiotin + ADP + phosphate + 3 H(+)</text>
        <dbReference type="Rhea" id="RHEA:15805"/>
        <dbReference type="ChEBI" id="CHEBI:15378"/>
        <dbReference type="ChEBI" id="CHEBI:16526"/>
        <dbReference type="ChEBI" id="CHEBI:30616"/>
        <dbReference type="ChEBI" id="CHEBI:43474"/>
        <dbReference type="ChEBI" id="CHEBI:149469"/>
        <dbReference type="ChEBI" id="CHEBI:149473"/>
        <dbReference type="ChEBI" id="CHEBI:456216"/>
        <dbReference type="EC" id="6.3.3.3"/>
    </reaction>
</comment>
<reference evidence="11" key="1">
    <citation type="submission" date="2016-10" db="EMBL/GenBank/DDBJ databases">
        <authorList>
            <person name="Varghese N."/>
            <person name="Submissions S."/>
        </authorList>
    </citation>
    <scope>NUCLEOTIDE SEQUENCE [LARGE SCALE GENOMIC DNA]</scope>
    <source>
        <strain evidence="11">GAS369</strain>
    </source>
</reference>
<keyword evidence="1 9" id="KW-0963">Cytoplasm</keyword>
<comment type="subunit">
    <text evidence="9">Homodimer.</text>
</comment>
<dbReference type="CDD" id="cd03109">
    <property type="entry name" value="DTBS"/>
    <property type="match status" value="1"/>
</dbReference>
<dbReference type="EMBL" id="LT629750">
    <property type="protein sequence ID" value="SDT13368.1"/>
    <property type="molecule type" value="Genomic_DNA"/>
</dbReference>
<keyword evidence="5 9" id="KW-0093">Biotin biosynthesis</keyword>
<evidence type="ECO:0000256" key="4">
    <source>
        <dbReference type="ARBA" id="ARBA00022741"/>
    </source>
</evidence>
<dbReference type="Pfam" id="PF13500">
    <property type="entry name" value="AAA_26"/>
    <property type="match status" value="1"/>
</dbReference>
<comment type="catalytic activity">
    <reaction evidence="8">
        <text>(7R,8S)-8-amino-7-(carboxyamino)nonanoate + ATP = (4R,5S)-dethiobiotin + ADP + phosphate + H(+)</text>
        <dbReference type="Rhea" id="RHEA:63684"/>
        <dbReference type="ChEBI" id="CHEBI:15378"/>
        <dbReference type="ChEBI" id="CHEBI:30616"/>
        <dbReference type="ChEBI" id="CHEBI:43474"/>
        <dbReference type="ChEBI" id="CHEBI:149470"/>
        <dbReference type="ChEBI" id="CHEBI:149473"/>
        <dbReference type="ChEBI" id="CHEBI:456216"/>
    </reaction>
</comment>
<comment type="function">
    <text evidence="9">Catalyzes a mechanistically unusual reaction, the ATP-dependent insertion of CO2 between the N7 and N8 nitrogen atoms of 7,8-diaminopelargonic acid (DAPA, also called 7,8-diammoniononanoate) to form a ureido ring.</text>
</comment>
<dbReference type="InterPro" id="IPR027417">
    <property type="entry name" value="P-loop_NTPase"/>
</dbReference>
<sequence length="212" mass="22802">MSARIIVTGTDTGIGKTVFAAGLAGALDGVYWKPIQAGVEEETDRATVLRLSGLSPERVLAEVHRLRTPASPHLAAERDGIVIDPDGLALPDTDRPLVVEGAGGLLVPLTRNVTYIDVMARWNVPVVLCARTSLGTINHSLLSVEALRARSIAIAGIAFIGDENPESERIITDLGNVRHLGRLPYLDPLTGPSLRVAFARHFRTEDFLQEMA</sequence>
<gene>
    <name evidence="9" type="primary">bioD</name>
    <name evidence="10" type="ORF">SAMN05444158_4514</name>
</gene>
<name>A0A1H1XVP4_9BRAD</name>
<comment type="cofactor">
    <cofactor evidence="9">
        <name>Mg(2+)</name>
        <dbReference type="ChEBI" id="CHEBI:18420"/>
    </cofactor>
</comment>
<comment type="caution">
    <text evidence="9">Lacks conserved residue(s) required for the propagation of feature annotation.</text>
</comment>
<evidence type="ECO:0000256" key="1">
    <source>
        <dbReference type="ARBA" id="ARBA00022490"/>
    </source>
</evidence>
<keyword evidence="7 9" id="KW-0460">Magnesium</keyword>
<comment type="pathway">
    <text evidence="9">Cofactor biosynthesis; biotin biosynthesis; biotin from 7,8-diaminononanoate: step 1/2.</text>
</comment>
<feature type="binding site" evidence="9">
    <location>
        <begin position="100"/>
        <end position="103"/>
    </location>
    <ligand>
        <name>ATP</name>
        <dbReference type="ChEBI" id="CHEBI:30616"/>
    </ligand>
</feature>
<dbReference type="GO" id="GO:0000287">
    <property type="term" value="F:magnesium ion binding"/>
    <property type="evidence" value="ECO:0007669"/>
    <property type="project" value="UniProtKB-UniRule"/>
</dbReference>
<dbReference type="GO" id="GO:0005829">
    <property type="term" value="C:cytosol"/>
    <property type="evidence" value="ECO:0007669"/>
    <property type="project" value="TreeGrafter"/>
</dbReference>
<evidence type="ECO:0000256" key="5">
    <source>
        <dbReference type="ARBA" id="ARBA00022756"/>
    </source>
</evidence>
<evidence type="ECO:0000313" key="10">
    <source>
        <dbReference type="EMBL" id="SDT13368.1"/>
    </source>
</evidence>
<feature type="binding site" evidence="9">
    <location>
        <position position="44"/>
    </location>
    <ligand>
        <name>ATP</name>
        <dbReference type="ChEBI" id="CHEBI:30616"/>
    </ligand>
</feature>
<dbReference type="SUPFAM" id="SSF52540">
    <property type="entry name" value="P-loop containing nucleoside triphosphate hydrolases"/>
    <property type="match status" value="1"/>
</dbReference>
<evidence type="ECO:0000256" key="3">
    <source>
        <dbReference type="ARBA" id="ARBA00022723"/>
    </source>
</evidence>
<dbReference type="PIRSF" id="PIRSF006755">
    <property type="entry name" value="DTB_synth"/>
    <property type="match status" value="1"/>
</dbReference>
<protein>
    <recommendedName>
        <fullName evidence="9">ATP-dependent dethiobiotin synthetase BioD</fullName>
        <ecNumber evidence="9">6.3.3.3</ecNumber>
    </recommendedName>
    <alternativeName>
        <fullName evidence="9">DTB synthetase</fullName>
        <shortName evidence="9">DTBS</shortName>
    </alternativeName>
    <alternativeName>
        <fullName evidence="9">Dethiobiotin synthase</fullName>
    </alternativeName>
</protein>
<organism evidence="10 11">
    <name type="scientific">Bradyrhizobium canariense</name>
    <dbReference type="NCBI Taxonomy" id="255045"/>
    <lineage>
        <taxon>Bacteria</taxon>
        <taxon>Pseudomonadati</taxon>
        <taxon>Pseudomonadota</taxon>
        <taxon>Alphaproteobacteria</taxon>
        <taxon>Hyphomicrobiales</taxon>
        <taxon>Nitrobacteraceae</taxon>
        <taxon>Bradyrhizobium</taxon>
    </lineage>
</organism>
<keyword evidence="3 9" id="KW-0479">Metal-binding</keyword>
<proteinExistence type="inferred from homology"/>
<feature type="binding site" evidence="9">
    <location>
        <position position="44"/>
    </location>
    <ligand>
        <name>Mg(2+)</name>
        <dbReference type="ChEBI" id="CHEBI:18420"/>
    </ligand>
</feature>
<evidence type="ECO:0000256" key="9">
    <source>
        <dbReference type="HAMAP-Rule" id="MF_00336"/>
    </source>
</evidence>
<dbReference type="UniPathway" id="UPA00078">
    <property type="reaction ID" value="UER00161"/>
</dbReference>
<accession>A0A1H1XVP4</accession>
<dbReference type="Gene3D" id="3.40.50.300">
    <property type="entry name" value="P-loop containing nucleotide triphosphate hydrolases"/>
    <property type="match status" value="1"/>
</dbReference>
<dbReference type="GO" id="GO:0009102">
    <property type="term" value="P:biotin biosynthetic process"/>
    <property type="evidence" value="ECO:0007669"/>
    <property type="project" value="UniProtKB-UniRule"/>
</dbReference>
<dbReference type="HAMAP" id="MF_00336">
    <property type="entry name" value="BioD"/>
    <property type="match status" value="1"/>
</dbReference>
<comment type="similarity">
    <text evidence="9">Belongs to the dethiobiotin synthetase family.</text>
</comment>
<evidence type="ECO:0000313" key="11">
    <source>
        <dbReference type="Proteomes" id="UP000243904"/>
    </source>
</evidence>
<keyword evidence="11" id="KW-1185">Reference proteome</keyword>
<keyword evidence="6 9" id="KW-0067">ATP-binding</keyword>
<dbReference type="GO" id="GO:0004141">
    <property type="term" value="F:dethiobiotin synthase activity"/>
    <property type="evidence" value="ECO:0007669"/>
    <property type="project" value="UniProtKB-UniRule"/>
</dbReference>
<evidence type="ECO:0000256" key="2">
    <source>
        <dbReference type="ARBA" id="ARBA00022598"/>
    </source>
</evidence>
<dbReference type="RefSeq" id="WP_146688877.1">
    <property type="nucleotide sequence ID" value="NZ_LT629750.1"/>
</dbReference>
<dbReference type="NCBIfam" id="TIGR00347">
    <property type="entry name" value="bioD"/>
    <property type="match status" value="1"/>
</dbReference>
<dbReference type="InterPro" id="IPR004472">
    <property type="entry name" value="DTB_synth_BioD"/>
</dbReference>
<dbReference type="Proteomes" id="UP000243904">
    <property type="component" value="Chromosome I"/>
</dbReference>
<dbReference type="EC" id="6.3.3.3" evidence="9"/>
<dbReference type="GO" id="GO:0005524">
    <property type="term" value="F:ATP binding"/>
    <property type="evidence" value="ECO:0007669"/>
    <property type="project" value="UniProtKB-UniRule"/>
</dbReference>
<dbReference type="AlphaFoldDB" id="A0A1H1XVP4"/>
<comment type="subcellular location">
    <subcellularLocation>
        <location evidence="9">Cytoplasm</location>
    </subcellularLocation>
</comment>
<feature type="active site" evidence="9">
    <location>
        <position position="33"/>
    </location>
</feature>
<feature type="binding site" evidence="9">
    <location>
        <position position="100"/>
    </location>
    <ligand>
        <name>Mg(2+)</name>
        <dbReference type="ChEBI" id="CHEBI:18420"/>
    </ligand>
</feature>
<feature type="binding site" evidence="9">
    <location>
        <begin position="184"/>
        <end position="186"/>
    </location>
    <ligand>
        <name>ATP</name>
        <dbReference type="ChEBI" id="CHEBI:30616"/>
    </ligand>
</feature>
<feature type="binding site" evidence="9">
    <location>
        <begin position="13"/>
        <end position="18"/>
    </location>
    <ligand>
        <name>ATP</name>
        <dbReference type="ChEBI" id="CHEBI:30616"/>
    </ligand>
</feature>
<evidence type="ECO:0000256" key="7">
    <source>
        <dbReference type="ARBA" id="ARBA00022842"/>
    </source>
</evidence>
<evidence type="ECO:0000256" key="6">
    <source>
        <dbReference type="ARBA" id="ARBA00022840"/>
    </source>
</evidence>
<keyword evidence="4 9" id="KW-0547">Nucleotide-binding</keyword>